<dbReference type="Proteomes" id="UP001590951">
    <property type="component" value="Unassembled WGS sequence"/>
</dbReference>
<proteinExistence type="predicted"/>
<comment type="caution">
    <text evidence="1">The sequence shown here is derived from an EMBL/GenBank/DDBJ whole genome shotgun (WGS) entry which is preliminary data.</text>
</comment>
<name>A0ABR4AKR2_9LECA</name>
<sequence>MRPMDKEGKAAAPKPCKSGEELRCGKVVVGCGDERWLFVVPPDGFFRHDKKVEGEPKYEPSEIAEWPHVRISGVQFGKVAGLVDIAVDATGGDLTVWAFSIYGMAYVW</sequence>
<evidence type="ECO:0000313" key="2">
    <source>
        <dbReference type="Proteomes" id="UP001590951"/>
    </source>
</evidence>
<evidence type="ECO:0000313" key="1">
    <source>
        <dbReference type="EMBL" id="KAL2045441.1"/>
    </source>
</evidence>
<organism evidence="1 2">
    <name type="scientific">Lepraria finkii</name>
    <dbReference type="NCBI Taxonomy" id="1340010"/>
    <lineage>
        <taxon>Eukaryota</taxon>
        <taxon>Fungi</taxon>
        <taxon>Dikarya</taxon>
        <taxon>Ascomycota</taxon>
        <taxon>Pezizomycotina</taxon>
        <taxon>Lecanoromycetes</taxon>
        <taxon>OSLEUM clade</taxon>
        <taxon>Lecanoromycetidae</taxon>
        <taxon>Lecanorales</taxon>
        <taxon>Lecanorineae</taxon>
        <taxon>Stereocaulaceae</taxon>
        <taxon>Lepraria</taxon>
    </lineage>
</organism>
<protein>
    <submittedName>
        <fullName evidence="1">Uncharacterized protein</fullName>
    </submittedName>
</protein>
<keyword evidence="2" id="KW-1185">Reference proteome</keyword>
<reference evidence="1 2" key="1">
    <citation type="submission" date="2024-09" db="EMBL/GenBank/DDBJ databases">
        <title>Rethinking Asexuality: The Enigmatic Case of Functional Sexual Genes in Lepraria (Stereocaulaceae).</title>
        <authorList>
            <person name="Doellman M."/>
            <person name="Sun Y."/>
            <person name="Barcenas-Pena A."/>
            <person name="Lumbsch H.T."/>
            <person name="Grewe F."/>
        </authorList>
    </citation>
    <scope>NUCLEOTIDE SEQUENCE [LARGE SCALE GENOMIC DNA]</scope>
    <source>
        <strain evidence="1 2">Grewe 0041</strain>
    </source>
</reference>
<gene>
    <name evidence="1" type="ORF">ABVK25_012085</name>
</gene>
<accession>A0ABR4AKR2</accession>
<dbReference type="EMBL" id="JBHFEH010000142">
    <property type="protein sequence ID" value="KAL2045441.1"/>
    <property type="molecule type" value="Genomic_DNA"/>
</dbReference>